<dbReference type="EMBL" id="VUJU01013765">
    <property type="protein sequence ID" value="KAF0703744.1"/>
    <property type="molecule type" value="Genomic_DNA"/>
</dbReference>
<name>A0A6G0VRN4_APHCR</name>
<sequence>PWCIIQVKSKHILTVFKKIEKTKKKITENGNFYAKPVFDQIDFLYSCTSKINHCKFLKLSPNVYISVIYIQLNFQKILTFFELLINH</sequence>
<dbReference type="Proteomes" id="UP000478052">
    <property type="component" value="Unassembled WGS sequence"/>
</dbReference>
<reference evidence="1 2" key="1">
    <citation type="submission" date="2019-08" db="EMBL/GenBank/DDBJ databases">
        <title>Whole genome of Aphis craccivora.</title>
        <authorList>
            <person name="Voronova N.V."/>
            <person name="Shulinski R.S."/>
            <person name="Bandarenka Y.V."/>
            <person name="Zhorov D.G."/>
            <person name="Warner D."/>
        </authorList>
    </citation>
    <scope>NUCLEOTIDE SEQUENCE [LARGE SCALE GENOMIC DNA]</scope>
    <source>
        <strain evidence="1">180601</strain>
        <tissue evidence="1">Whole Body</tissue>
    </source>
</reference>
<gene>
    <name evidence="1" type="ORF">FWK35_00039256</name>
</gene>
<comment type="caution">
    <text evidence="1">The sequence shown here is derived from an EMBL/GenBank/DDBJ whole genome shotgun (WGS) entry which is preliminary data.</text>
</comment>
<accession>A0A6G0VRN4</accession>
<organism evidence="1 2">
    <name type="scientific">Aphis craccivora</name>
    <name type="common">Cowpea aphid</name>
    <dbReference type="NCBI Taxonomy" id="307492"/>
    <lineage>
        <taxon>Eukaryota</taxon>
        <taxon>Metazoa</taxon>
        <taxon>Ecdysozoa</taxon>
        <taxon>Arthropoda</taxon>
        <taxon>Hexapoda</taxon>
        <taxon>Insecta</taxon>
        <taxon>Pterygota</taxon>
        <taxon>Neoptera</taxon>
        <taxon>Paraneoptera</taxon>
        <taxon>Hemiptera</taxon>
        <taxon>Sternorrhyncha</taxon>
        <taxon>Aphidomorpha</taxon>
        <taxon>Aphidoidea</taxon>
        <taxon>Aphididae</taxon>
        <taxon>Aphidini</taxon>
        <taxon>Aphis</taxon>
        <taxon>Aphis</taxon>
    </lineage>
</organism>
<feature type="non-terminal residue" evidence="1">
    <location>
        <position position="1"/>
    </location>
</feature>
<proteinExistence type="predicted"/>
<protein>
    <submittedName>
        <fullName evidence="1">Uncharacterized protein</fullName>
    </submittedName>
</protein>
<evidence type="ECO:0000313" key="2">
    <source>
        <dbReference type="Proteomes" id="UP000478052"/>
    </source>
</evidence>
<dbReference type="AlphaFoldDB" id="A0A6G0VRN4"/>
<keyword evidence="2" id="KW-1185">Reference proteome</keyword>
<evidence type="ECO:0000313" key="1">
    <source>
        <dbReference type="EMBL" id="KAF0703744.1"/>
    </source>
</evidence>